<comment type="caution">
    <text evidence="3">The sequence shown here is derived from an EMBL/GenBank/DDBJ whole genome shotgun (WGS) entry which is preliminary data.</text>
</comment>
<protein>
    <submittedName>
        <fullName evidence="3">Relaxase/mobilization nuclease domain-containing protein</fullName>
    </submittedName>
</protein>
<dbReference type="Pfam" id="PF03432">
    <property type="entry name" value="Relaxase"/>
    <property type="match status" value="1"/>
</dbReference>
<evidence type="ECO:0000313" key="4">
    <source>
        <dbReference type="Proteomes" id="UP001595878"/>
    </source>
</evidence>
<keyword evidence="1" id="KW-0175">Coiled coil</keyword>
<feature type="domain" description="MobA/VirD2-like nuclease" evidence="2">
    <location>
        <begin position="21"/>
        <end position="146"/>
    </location>
</feature>
<feature type="coiled-coil region" evidence="1">
    <location>
        <begin position="226"/>
        <end position="253"/>
    </location>
</feature>
<evidence type="ECO:0000259" key="2">
    <source>
        <dbReference type="Pfam" id="PF03432"/>
    </source>
</evidence>
<organism evidence="3 4">
    <name type="scientific">Dokdonia genika</name>
    <dbReference type="NCBI Taxonomy" id="308113"/>
    <lineage>
        <taxon>Bacteria</taxon>
        <taxon>Pseudomonadati</taxon>
        <taxon>Bacteroidota</taxon>
        <taxon>Flavobacteriia</taxon>
        <taxon>Flavobacteriales</taxon>
        <taxon>Flavobacteriaceae</taxon>
        <taxon>Dokdonia</taxon>
    </lineage>
</organism>
<dbReference type="RefSeq" id="WP_021779363.1">
    <property type="nucleotide sequence ID" value="NZ_JBHSHB010000024.1"/>
</dbReference>
<proteinExistence type="predicted"/>
<dbReference type="Proteomes" id="UP001595878">
    <property type="component" value="Unassembled WGS sequence"/>
</dbReference>
<gene>
    <name evidence="3" type="ORF">ACFO5T_12700</name>
</gene>
<reference evidence="4" key="1">
    <citation type="journal article" date="2019" name="Int. J. Syst. Evol. Microbiol.">
        <title>The Global Catalogue of Microorganisms (GCM) 10K type strain sequencing project: providing services to taxonomists for standard genome sequencing and annotation.</title>
        <authorList>
            <consortium name="The Broad Institute Genomics Platform"/>
            <consortium name="The Broad Institute Genome Sequencing Center for Infectious Disease"/>
            <person name="Wu L."/>
            <person name="Ma J."/>
        </authorList>
    </citation>
    <scope>NUCLEOTIDE SEQUENCE [LARGE SCALE GENOMIC DNA]</scope>
    <source>
        <strain evidence="4">CGMCC 4.7427</strain>
    </source>
</reference>
<dbReference type="InterPro" id="IPR005094">
    <property type="entry name" value="Endonuclease_MobA/VirD2"/>
</dbReference>
<dbReference type="EMBL" id="JBHSHB010000024">
    <property type="protein sequence ID" value="MFC4691290.1"/>
    <property type="molecule type" value="Genomic_DNA"/>
</dbReference>
<name>A0ABV9LDW5_9FLAO</name>
<evidence type="ECO:0000256" key="1">
    <source>
        <dbReference type="SAM" id="Coils"/>
    </source>
</evidence>
<accession>A0ABV9LDW5</accession>
<sequence>MVGLGQSISHLQASLEYGNDSDKSAVLVLKRNIMATDIRDITKEFKLLHELNANCTRNMLSFVLSPTIKDGQRVVLKDWNKIVSEFIKEMGLNEHQSVAYLHQDKPHKHIHLYTSRIGFDGRAVSDSYIGGKSMKAAERVAKRLGLETTTEVREQKQSKTKEVRTEIFQLHKKVISEMVPEDLSSYISYMKAQGVYVIKSIDKFGNYRGCRIHYKEYNFKASEVHRQLSKNNLEKAFAKAQQLKSKNNDTIRKTGGITR</sequence>
<keyword evidence="4" id="KW-1185">Reference proteome</keyword>
<evidence type="ECO:0000313" key="3">
    <source>
        <dbReference type="EMBL" id="MFC4691290.1"/>
    </source>
</evidence>